<dbReference type="InterPro" id="IPR000832">
    <property type="entry name" value="GPCR_2_secretin-like"/>
</dbReference>
<dbReference type="Pfam" id="PF01033">
    <property type="entry name" value="Somatomedin_B"/>
    <property type="match status" value="1"/>
</dbReference>
<dbReference type="SUPFAM" id="SSF90188">
    <property type="entry name" value="Somatomedin B domain"/>
    <property type="match status" value="1"/>
</dbReference>
<evidence type="ECO:0000256" key="1">
    <source>
        <dbReference type="ARBA" id="ARBA00004141"/>
    </source>
</evidence>
<keyword evidence="10" id="KW-1185">Reference proteome</keyword>
<dbReference type="Gene3D" id="1.20.1070.10">
    <property type="entry name" value="Rhodopsin 7-helix transmembrane proteins"/>
    <property type="match status" value="1"/>
</dbReference>
<dbReference type="Proteomes" id="UP000027135">
    <property type="component" value="Unassembled WGS sequence"/>
</dbReference>
<dbReference type="EMBL" id="KK852488">
    <property type="protein sequence ID" value="KDR22773.1"/>
    <property type="molecule type" value="Genomic_DNA"/>
</dbReference>
<dbReference type="InterPro" id="IPR053231">
    <property type="entry name" value="GPCR_LN-TM7"/>
</dbReference>
<dbReference type="InParanoid" id="A0A067RIC8"/>
<feature type="transmembrane region" description="Helical" evidence="6">
    <location>
        <begin position="366"/>
        <end position="388"/>
    </location>
</feature>
<keyword evidence="3 6" id="KW-1133">Transmembrane helix</keyword>
<dbReference type="AlphaFoldDB" id="A0A067RIC8"/>
<keyword evidence="9" id="KW-0675">Receptor</keyword>
<dbReference type="InterPro" id="IPR001212">
    <property type="entry name" value="Somatomedin_B_dom"/>
</dbReference>
<evidence type="ECO:0000259" key="8">
    <source>
        <dbReference type="PROSITE" id="PS50958"/>
    </source>
</evidence>
<dbReference type="PROSITE" id="PS50261">
    <property type="entry name" value="G_PROTEIN_RECEP_F2_4"/>
    <property type="match status" value="1"/>
</dbReference>
<evidence type="ECO:0000256" key="6">
    <source>
        <dbReference type="SAM" id="Phobius"/>
    </source>
</evidence>
<keyword evidence="5" id="KW-1015">Disulfide bond</keyword>
<evidence type="ECO:0000256" key="3">
    <source>
        <dbReference type="ARBA" id="ARBA00022989"/>
    </source>
</evidence>
<feature type="transmembrane region" description="Helical" evidence="6">
    <location>
        <begin position="522"/>
        <end position="543"/>
    </location>
</feature>
<evidence type="ECO:0000313" key="9">
    <source>
        <dbReference type="EMBL" id="KDR22773.1"/>
    </source>
</evidence>
<dbReference type="OMA" id="QATCARH"/>
<dbReference type="InterPro" id="IPR036024">
    <property type="entry name" value="Somatomedin_B-like_dom_sf"/>
</dbReference>
<dbReference type="GO" id="GO:0004930">
    <property type="term" value="F:G protein-coupled receptor activity"/>
    <property type="evidence" value="ECO:0007669"/>
    <property type="project" value="InterPro"/>
</dbReference>
<dbReference type="Gene3D" id="4.10.410.20">
    <property type="match status" value="1"/>
</dbReference>
<name>A0A067RIC8_ZOONE</name>
<dbReference type="GO" id="GO:0016020">
    <property type="term" value="C:membrane"/>
    <property type="evidence" value="ECO:0007669"/>
    <property type="project" value="UniProtKB-SubCell"/>
</dbReference>
<dbReference type="PROSITE" id="PS50958">
    <property type="entry name" value="SMB_2"/>
    <property type="match status" value="1"/>
</dbReference>
<gene>
    <name evidence="9" type="ORF">L798_15645</name>
</gene>
<dbReference type="PANTHER" id="PTHR45902:SF5">
    <property type="entry name" value="G-PROTEIN COUPLED RECEPTORS FAMILY 2 PROFILE 2 DOMAIN-CONTAINING PROTEIN"/>
    <property type="match status" value="1"/>
</dbReference>
<dbReference type="InterPro" id="IPR017981">
    <property type="entry name" value="GPCR_2-like_7TM"/>
</dbReference>
<feature type="transmembrane region" description="Helical" evidence="6">
    <location>
        <begin position="569"/>
        <end position="589"/>
    </location>
</feature>
<feature type="transmembrane region" description="Helical" evidence="6">
    <location>
        <begin position="595"/>
        <end position="616"/>
    </location>
</feature>
<organism evidence="9 10">
    <name type="scientific">Zootermopsis nevadensis</name>
    <name type="common">Dampwood termite</name>
    <dbReference type="NCBI Taxonomy" id="136037"/>
    <lineage>
        <taxon>Eukaryota</taxon>
        <taxon>Metazoa</taxon>
        <taxon>Ecdysozoa</taxon>
        <taxon>Arthropoda</taxon>
        <taxon>Hexapoda</taxon>
        <taxon>Insecta</taxon>
        <taxon>Pterygota</taxon>
        <taxon>Neoptera</taxon>
        <taxon>Polyneoptera</taxon>
        <taxon>Dictyoptera</taxon>
        <taxon>Blattodea</taxon>
        <taxon>Blattoidea</taxon>
        <taxon>Termitoidae</taxon>
        <taxon>Termopsidae</taxon>
        <taxon>Zootermopsis</taxon>
    </lineage>
</organism>
<feature type="domain" description="G-protein coupled receptors family 2 profile 2" evidence="7">
    <location>
        <begin position="364"/>
        <end position="618"/>
    </location>
</feature>
<reference evidence="9 10" key="1">
    <citation type="journal article" date="2014" name="Nat. Commun.">
        <title>Molecular traces of alternative social organization in a termite genome.</title>
        <authorList>
            <person name="Terrapon N."/>
            <person name="Li C."/>
            <person name="Robertson H.M."/>
            <person name="Ji L."/>
            <person name="Meng X."/>
            <person name="Booth W."/>
            <person name="Chen Z."/>
            <person name="Childers C.P."/>
            <person name="Glastad K.M."/>
            <person name="Gokhale K."/>
            <person name="Gowin J."/>
            <person name="Gronenberg W."/>
            <person name="Hermansen R.A."/>
            <person name="Hu H."/>
            <person name="Hunt B.G."/>
            <person name="Huylmans A.K."/>
            <person name="Khalil S.M."/>
            <person name="Mitchell R.D."/>
            <person name="Munoz-Torres M.C."/>
            <person name="Mustard J.A."/>
            <person name="Pan H."/>
            <person name="Reese J.T."/>
            <person name="Scharf M.E."/>
            <person name="Sun F."/>
            <person name="Vogel H."/>
            <person name="Xiao J."/>
            <person name="Yang W."/>
            <person name="Yang Z."/>
            <person name="Yang Z."/>
            <person name="Zhou J."/>
            <person name="Zhu J."/>
            <person name="Brent C.S."/>
            <person name="Elsik C.G."/>
            <person name="Goodisman M.A."/>
            <person name="Liberles D.A."/>
            <person name="Roe R.M."/>
            <person name="Vargo E.L."/>
            <person name="Vilcinskas A."/>
            <person name="Wang J."/>
            <person name="Bornberg-Bauer E."/>
            <person name="Korb J."/>
            <person name="Zhang G."/>
            <person name="Liebig J."/>
        </authorList>
    </citation>
    <scope>NUCLEOTIDE SEQUENCE [LARGE SCALE GENOMIC DNA]</scope>
    <source>
        <tissue evidence="9">Whole organism</tissue>
    </source>
</reference>
<evidence type="ECO:0000256" key="4">
    <source>
        <dbReference type="ARBA" id="ARBA00023136"/>
    </source>
</evidence>
<keyword evidence="2 6" id="KW-0812">Transmembrane</keyword>
<keyword evidence="4 6" id="KW-0472">Membrane</keyword>
<sequence length="658" mass="75430">MTFQELKREAENRDNWRAFLGRAMDLLCWENISCRGNSSATFSMIRNCQCDAQCSTFGDCCQDSPHFRPSSLSACVTAGDWNTADDYKDNYYMITSCPSSWIHEETRHRCENYIETIRREPILGLPVTSNATNITYLNYHCARCNGDLHLSTMIRWKLAVTCDTNLSLPVPDIDRVIKESTYGEDFKFRAKFSNASYHTCKLYVWRPFNLLRRCHQKVIVTCPLSWQNETFRKQCETYTSLTFRLRNKPYRNPHCASCNGVSNKLMGCVKEGLEVEYTFPILFDFSDRSSDEVGKKRICPNQNEAYDPTAKKCRHIILSIAGQEVTDLLSNKLYSNGEFKILDDSRIELCAQYQVTEEKFSSIVRYITLLGLGVSVGFLILHLVAFATNAVHRNISGKNLASLCTALILAYGNFVIGQLVQVGGTTCKMVAVVTYYSFLSSFSWLLVMAFDVWRTLRLSTVHLRVVSTESRWYIFASYCALCWIVLPGILVSTALSMEYFQVDSAFWPGFGVQNCWFGKRKALIVFFAIPVGVIMVMNIAFFISSTHMICATTLAQSNKSSSTHRDYKLFARLALLMGLTWIIGFIADYLNSEAIWYIFVALNAFQGFFIFIAFTWTKKVRNRWRIQVSRDTKSKYAEKEVTCWTWRSSRTINTETSD</sequence>
<protein>
    <submittedName>
        <fullName evidence="9">G-protein coupled receptor Mth2</fullName>
    </submittedName>
</protein>
<evidence type="ECO:0000313" key="10">
    <source>
        <dbReference type="Proteomes" id="UP000027135"/>
    </source>
</evidence>
<dbReference type="CDD" id="cd15039">
    <property type="entry name" value="7tmB3_Methuselah-like"/>
    <property type="match status" value="1"/>
</dbReference>
<dbReference type="PRINTS" id="PR00249">
    <property type="entry name" value="GPCRSECRETIN"/>
</dbReference>
<dbReference type="GO" id="GO:0007166">
    <property type="term" value="P:cell surface receptor signaling pathway"/>
    <property type="evidence" value="ECO:0007669"/>
    <property type="project" value="InterPro"/>
</dbReference>
<dbReference type="SUPFAM" id="SSF81321">
    <property type="entry name" value="Family A G protein-coupled receptor-like"/>
    <property type="match status" value="1"/>
</dbReference>
<dbReference type="Pfam" id="PF00002">
    <property type="entry name" value="7tm_2"/>
    <property type="match status" value="1"/>
</dbReference>
<accession>A0A067RIC8</accession>
<proteinExistence type="predicted"/>
<feature type="transmembrane region" description="Helical" evidence="6">
    <location>
        <begin position="400"/>
        <end position="420"/>
    </location>
</feature>
<dbReference type="PANTHER" id="PTHR45902">
    <property type="entry name" value="LATROPHILIN RECEPTOR-LIKE PROTEIN A"/>
    <property type="match status" value="1"/>
</dbReference>
<feature type="transmembrane region" description="Helical" evidence="6">
    <location>
        <begin position="432"/>
        <end position="453"/>
    </location>
</feature>
<feature type="domain" description="SMB" evidence="8">
    <location>
        <begin position="30"/>
        <end position="73"/>
    </location>
</feature>
<comment type="subcellular location">
    <subcellularLocation>
        <location evidence="1">Membrane</location>
        <topology evidence="1">Multi-pass membrane protein</topology>
    </subcellularLocation>
</comment>
<dbReference type="eggNOG" id="KOG4193">
    <property type="taxonomic scope" value="Eukaryota"/>
</dbReference>
<evidence type="ECO:0000256" key="5">
    <source>
        <dbReference type="ARBA" id="ARBA00023157"/>
    </source>
</evidence>
<evidence type="ECO:0000256" key="2">
    <source>
        <dbReference type="ARBA" id="ARBA00022692"/>
    </source>
</evidence>
<evidence type="ECO:0000259" key="7">
    <source>
        <dbReference type="PROSITE" id="PS50261"/>
    </source>
</evidence>
<feature type="transmembrane region" description="Helical" evidence="6">
    <location>
        <begin position="473"/>
        <end position="502"/>
    </location>
</feature>